<dbReference type="PANTHER" id="PTHR34800:SF1">
    <property type="entry name" value="TETRAPYRROLE-BINDING PROTEIN, CHLOROPLASTIC"/>
    <property type="match status" value="1"/>
</dbReference>
<dbReference type="Pfam" id="PF05419">
    <property type="entry name" value="GUN4"/>
    <property type="match status" value="1"/>
</dbReference>
<dbReference type="GO" id="GO:0030288">
    <property type="term" value="C:outer membrane-bounded periplasmic space"/>
    <property type="evidence" value="ECO:0007669"/>
    <property type="project" value="TreeGrafter"/>
</dbReference>
<dbReference type="PANTHER" id="PTHR34800">
    <property type="entry name" value="TETRAPYRROLE-BINDING PROTEIN, CHLOROPLASTIC"/>
    <property type="match status" value="1"/>
</dbReference>
<dbReference type="SUPFAM" id="SSF48371">
    <property type="entry name" value="ARM repeat"/>
    <property type="match status" value="1"/>
</dbReference>
<evidence type="ECO:0000259" key="2">
    <source>
        <dbReference type="Pfam" id="PF05419"/>
    </source>
</evidence>
<dbReference type="SUPFAM" id="SSF140869">
    <property type="entry name" value="GUN4-like"/>
    <property type="match status" value="1"/>
</dbReference>
<feature type="domain" description="GUN4-like" evidence="2">
    <location>
        <begin position="95"/>
        <end position="234"/>
    </location>
</feature>
<dbReference type="Gene3D" id="1.10.10.1770">
    <property type="entry name" value="Gun4-like"/>
    <property type="match status" value="1"/>
</dbReference>
<evidence type="ECO:0000313" key="4">
    <source>
        <dbReference type="EMBL" id="MBW4671677.1"/>
    </source>
</evidence>
<reference evidence="4" key="1">
    <citation type="submission" date="2021-05" db="EMBL/GenBank/DDBJ databases">
        <authorList>
            <person name="Pietrasiak N."/>
            <person name="Ward R."/>
            <person name="Stajich J.E."/>
            <person name="Kurbessoian T."/>
        </authorList>
    </citation>
    <scope>NUCLEOTIDE SEQUENCE</scope>
    <source>
        <strain evidence="4">GSE-NOS-MK-12-04C</strain>
    </source>
</reference>
<dbReference type="Pfam" id="PF16416">
    <property type="entry name" value="GUN4_N"/>
    <property type="match status" value="1"/>
</dbReference>
<dbReference type="EMBL" id="JAHHGZ010000051">
    <property type="protein sequence ID" value="MBW4671677.1"/>
    <property type="molecule type" value="Genomic_DNA"/>
</dbReference>
<dbReference type="InterPro" id="IPR037215">
    <property type="entry name" value="GUN4-like_sf"/>
</dbReference>
<dbReference type="AlphaFoldDB" id="A0A951QVZ9"/>
<sequence>MTDSMIVSGNNNDLDSLRQPLIAGSVQVQQQAILQLANLGDGGLDILMEFLYERRNQTPTLVDGKAYLFLYNSDSIKAKEFLQTHFSLGIVPLKSECGIDYAPLLHLLISQDFQAADRLTLEKMCEMAGSTTVQRKWLYFTDIENLPISDLQTINSLWIVHSEGKFGFTVQREIWLALGKNWENLWAKIGWKKGNTWTRYPNEFTWDLSAPKGHLPLSNQLRGVRVIASLLAHPAWK</sequence>
<gene>
    <name evidence="4" type="ORF">KME60_30685</name>
</gene>
<dbReference type="CDD" id="cd16383">
    <property type="entry name" value="GUN4"/>
    <property type="match status" value="1"/>
</dbReference>
<dbReference type="Proteomes" id="UP000729701">
    <property type="component" value="Unassembled WGS sequence"/>
</dbReference>
<proteinExistence type="inferred from homology"/>
<protein>
    <submittedName>
        <fullName evidence="4">GUN4 domain-containing protein</fullName>
    </submittedName>
</protein>
<organism evidence="4 5">
    <name type="scientific">Cyanomargarita calcarea GSE-NOS-MK-12-04C</name>
    <dbReference type="NCBI Taxonomy" id="2839659"/>
    <lineage>
        <taxon>Bacteria</taxon>
        <taxon>Bacillati</taxon>
        <taxon>Cyanobacteriota</taxon>
        <taxon>Cyanophyceae</taxon>
        <taxon>Nostocales</taxon>
        <taxon>Cyanomargaritaceae</taxon>
        <taxon>Cyanomargarita</taxon>
    </lineage>
</organism>
<comment type="caution">
    <text evidence="4">The sequence shown here is derived from an EMBL/GenBank/DDBJ whole genome shotgun (WGS) entry which is preliminary data.</text>
</comment>
<feature type="domain" description="GUN4 N-terminal ARM-like repeat" evidence="3">
    <location>
        <begin position="5"/>
        <end position="86"/>
    </location>
</feature>
<dbReference type="InterPro" id="IPR032192">
    <property type="entry name" value="GUN4_N"/>
</dbReference>
<dbReference type="GO" id="GO:0046906">
    <property type="term" value="F:tetrapyrrole binding"/>
    <property type="evidence" value="ECO:0007669"/>
    <property type="project" value="TreeGrafter"/>
</dbReference>
<comment type="similarity">
    <text evidence="1">Belongs to the CpcE/RpcE/PecE family.</text>
</comment>
<dbReference type="InterPro" id="IPR008629">
    <property type="entry name" value="GUN4-like"/>
</dbReference>
<dbReference type="Gene3D" id="1.25.40.620">
    <property type="match status" value="1"/>
</dbReference>
<accession>A0A951QVZ9</accession>
<evidence type="ECO:0000256" key="1">
    <source>
        <dbReference type="ARBA" id="ARBA00009299"/>
    </source>
</evidence>
<evidence type="ECO:0000259" key="3">
    <source>
        <dbReference type="Pfam" id="PF16416"/>
    </source>
</evidence>
<dbReference type="InterPro" id="IPR016024">
    <property type="entry name" value="ARM-type_fold"/>
</dbReference>
<evidence type="ECO:0000313" key="5">
    <source>
        <dbReference type="Proteomes" id="UP000729701"/>
    </source>
</evidence>
<name>A0A951QVZ9_9CYAN</name>
<reference evidence="4" key="2">
    <citation type="journal article" date="2022" name="Microbiol. Resour. Announc.">
        <title>Metagenome Sequencing to Explore Phylogenomics of Terrestrial Cyanobacteria.</title>
        <authorList>
            <person name="Ward R.D."/>
            <person name="Stajich J.E."/>
            <person name="Johansen J.R."/>
            <person name="Huntemann M."/>
            <person name="Clum A."/>
            <person name="Foster B."/>
            <person name="Foster B."/>
            <person name="Roux S."/>
            <person name="Palaniappan K."/>
            <person name="Varghese N."/>
            <person name="Mukherjee S."/>
            <person name="Reddy T.B.K."/>
            <person name="Daum C."/>
            <person name="Copeland A."/>
            <person name="Chen I.A."/>
            <person name="Ivanova N.N."/>
            <person name="Kyrpides N.C."/>
            <person name="Shapiro N."/>
            <person name="Eloe-Fadrosh E.A."/>
            <person name="Pietrasiak N."/>
        </authorList>
    </citation>
    <scope>NUCLEOTIDE SEQUENCE</scope>
    <source>
        <strain evidence="4">GSE-NOS-MK-12-04C</strain>
    </source>
</reference>